<proteinExistence type="predicted"/>
<gene>
    <name evidence="1" type="ORF">DL762_004223</name>
</gene>
<evidence type="ECO:0000313" key="2">
    <source>
        <dbReference type="Proteomes" id="UP000294003"/>
    </source>
</evidence>
<reference evidence="1 2" key="1">
    <citation type="submission" date="2018-06" db="EMBL/GenBank/DDBJ databases">
        <title>Complete Genomes of Monosporascus.</title>
        <authorList>
            <person name="Robinson A.J."/>
            <person name="Natvig D.O."/>
        </authorList>
    </citation>
    <scope>NUCLEOTIDE SEQUENCE [LARGE SCALE GENOMIC DNA]</scope>
    <source>
        <strain evidence="1 2">CBS 609.92</strain>
    </source>
</reference>
<organism evidence="1 2">
    <name type="scientific">Monosporascus cannonballus</name>
    <dbReference type="NCBI Taxonomy" id="155416"/>
    <lineage>
        <taxon>Eukaryota</taxon>
        <taxon>Fungi</taxon>
        <taxon>Dikarya</taxon>
        <taxon>Ascomycota</taxon>
        <taxon>Pezizomycotina</taxon>
        <taxon>Sordariomycetes</taxon>
        <taxon>Xylariomycetidae</taxon>
        <taxon>Xylariales</taxon>
        <taxon>Xylariales incertae sedis</taxon>
        <taxon>Monosporascus</taxon>
    </lineage>
</organism>
<protein>
    <submittedName>
        <fullName evidence="1">Uncharacterized protein</fullName>
    </submittedName>
</protein>
<name>A0ABY0H895_9PEZI</name>
<dbReference type="EMBL" id="QJNS01000100">
    <property type="protein sequence ID" value="RYO87393.1"/>
    <property type="molecule type" value="Genomic_DNA"/>
</dbReference>
<comment type="caution">
    <text evidence="1">The sequence shown here is derived from an EMBL/GenBank/DDBJ whole genome shotgun (WGS) entry which is preliminary data.</text>
</comment>
<keyword evidence="2" id="KW-1185">Reference proteome</keyword>
<dbReference type="Proteomes" id="UP000294003">
    <property type="component" value="Unassembled WGS sequence"/>
</dbReference>
<accession>A0ABY0H895</accession>
<sequence>MAKVDATVEPDVSEAKSTAFSGCRLRGDEDVCALANEEHDADEEIMAFVADPGFAATELCNRATNLLGFERTPVDTADACKGVVALIDGATKETHGGKFMGY</sequence>
<evidence type="ECO:0000313" key="1">
    <source>
        <dbReference type="EMBL" id="RYO87393.1"/>
    </source>
</evidence>